<keyword evidence="2" id="KW-0732">Signal</keyword>
<organism evidence="3 4">
    <name type="scientific">Glarea lozoyensis (strain ATCC 20868 / MF5171)</name>
    <dbReference type="NCBI Taxonomy" id="1116229"/>
    <lineage>
        <taxon>Eukaryota</taxon>
        <taxon>Fungi</taxon>
        <taxon>Dikarya</taxon>
        <taxon>Ascomycota</taxon>
        <taxon>Pezizomycotina</taxon>
        <taxon>Leotiomycetes</taxon>
        <taxon>Helotiales</taxon>
        <taxon>Helotiaceae</taxon>
        <taxon>Glarea</taxon>
    </lineage>
</organism>
<dbReference type="EMBL" id="KE145352">
    <property type="protein sequence ID" value="EPE37152.1"/>
    <property type="molecule type" value="Genomic_DNA"/>
</dbReference>
<dbReference type="HOGENOM" id="CLU_1845283_0_0_1"/>
<protein>
    <submittedName>
        <fullName evidence="3">Uncharacterized protein</fullName>
    </submittedName>
</protein>
<dbReference type="AlphaFoldDB" id="S3DFG3"/>
<proteinExistence type="predicted"/>
<dbReference type="Proteomes" id="UP000016922">
    <property type="component" value="Unassembled WGS sequence"/>
</dbReference>
<evidence type="ECO:0000313" key="3">
    <source>
        <dbReference type="EMBL" id="EPE37152.1"/>
    </source>
</evidence>
<dbReference type="KEGG" id="glz:GLAREA_09315"/>
<feature type="signal peptide" evidence="2">
    <location>
        <begin position="1"/>
        <end position="19"/>
    </location>
</feature>
<evidence type="ECO:0000313" key="4">
    <source>
        <dbReference type="Proteomes" id="UP000016922"/>
    </source>
</evidence>
<keyword evidence="1" id="KW-0472">Membrane</keyword>
<dbReference type="GeneID" id="19468363"/>
<evidence type="ECO:0000256" key="2">
    <source>
        <dbReference type="SAM" id="SignalP"/>
    </source>
</evidence>
<keyword evidence="4" id="KW-1185">Reference proteome</keyword>
<accession>S3DFG3</accession>
<gene>
    <name evidence="3" type="ORF">GLAREA_09315</name>
</gene>
<evidence type="ECO:0000256" key="1">
    <source>
        <dbReference type="SAM" id="Phobius"/>
    </source>
</evidence>
<dbReference type="RefSeq" id="XP_008076467.1">
    <property type="nucleotide sequence ID" value="XM_008078276.1"/>
</dbReference>
<name>S3DFG3_GLAL2</name>
<reference evidence="3 4" key="1">
    <citation type="journal article" date="2013" name="BMC Genomics">
        <title>Genomics-driven discovery of the pneumocandin biosynthetic gene cluster in the fungus Glarea lozoyensis.</title>
        <authorList>
            <person name="Chen L."/>
            <person name="Yue Q."/>
            <person name="Zhang X."/>
            <person name="Xiang M."/>
            <person name="Wang C."/>
            <person name="Li S."/>
            <person name="Che Y."/>
            <person name="Ortiz-Lopez F.J."/>
            <person name="Bills G.F."/>
            <person name="Liu X."/>
            <person name="An Z."/>
        </authorList>
    </citation>
    <scope>NUCLEOTIDE SEQUENCE [LARGE SCALE GENOMIC DNA]</scope>
    <source>
        <strain evidence="4">ATCC 20868 / MF5171</strain>
    </source>
</reference>
<feature type="transmembrane region" description="Helical" evidence="1">
    <location>
        <begin position="115"/>
        <end position="134"/>
    </location>
</feature>
<sequence length="139" mass="15194">MHSTTFFTVVLSFSILAHGLPLSTSSEVTRTQVLHLSRIMSRAYNTTIPSATLQSATAVVTSESSSTQAEATPPAHFKLNVDEPSNLNLTGKAQSMPSYETILESNPESDMKNTIAITVTVAVIFVFCMVVLFWQMHQK</sequence>
<feature type="chain" id="PRO_5004519806" evidence="2">
    <location>
        <begin position="20"/>
        <end position="139"/>
    </location>
</feature>
<keyword evidence="1" id="KW-1133">Transmembrane helix</keyword>
<keyword evidence="1" id="KW-0812">Transmembrane</keyword>